<dbReference type="PROSITE" id="PS00389">
    <property type="entry name" value="ATPASE_DELTA"/>
    <property type="match status" value="1"/>
</dbReference>
<keyword evidence="3 8" id="KW-0375">Hydrogen ion transport</keyword>
<keyword evidence="10" id="KW-1185">Reference proteome</keyword>
<proteinExistence type="inferred from homology"/>
<evidence type="ECO:0000313" key="9">
    <source>
        <dbReference type="EMBL" id="MFD2173601.1"/>
    </source>
</evidence>
<accession>A0ABW5A709</accession>
<keyword evidence="8" id="KW-1003">Cell membrane</keyword>
<dbReference type="InterPro" id="IPR000711">
    <property type="entry name" value="ATPase_OSCP/dsu"/>
</dbReference>
<comment type="similarity">
    <text evidence="8">Belongs to the ATPase delta chain family.</text>
</comment>
<evidence type="ECO:0000256" key="4">
    <source>
        <dbReference type="ARBA" id="ARBA00023065"/>
    </source>
</evidence>
<evidence type="ECO:0000256" key="5">
    <source>
        <dbReference type="ARBA" id="ARBA00023136"/>
    </source>
</evidence>
<dbReference type="InterPro" id="IPR020781">
    <property type="entry name" value="ATPase_OSCP/d_CS"/>
</dbReference>
<keyword evidence="5 8" id="KW-0472">Membrane</keyword>
<evidence type="ECO:0000256" key="2">
    <source>
        <dbReference type="ARBA" id="ARBA00022448"/>
    </source>
</evidence>
<dbReference type="PANTHER" id="PTHR11910">
    <property type="entry name" value="ATP SYNTHASE DELTA CHAIN"/>
    <property type="match status" value="1"/>
</dbReference>
<dbReference type="HAMAP" id="MF_01416">
    <property type="entry name" value="ATP_synth_delta_bact"/>
    <property type="match status" value="1"/>
</dbReference>
<keyword evidence="2 8" id="KW-0813">Transport</keyword>
<dbReference type="RefSeq" id="WP_377388921.1">
    <property type="nucleotide sequence ID" value="NZ_JBHUIX010000005.1"/>
</dbReference>
<comment type="caution">
    <text evidence="9">The sequence shown here is derived from an EMBL/GenBank/DDBJ whole genome shotgun (WGS) entry which is preliminary data.</text>
</comment>
<dbReference type="Proteomes" id="UP001597413">
    <property type="component" value="Unassembled WGS sequence"/>
</dbReference>
<protein>
    <recommendedName>
        <fullName evidence="8">ATP synthase subunit delta</fullName>
    </recommendedName>
    <alternativeName>
        <fullName evidence="8">ATP synthase F(1) sector subunit delta</fullName>
    </alternativeName>
    <alternativeName>
        <fullName evidence="8">F-type ATPase subunit delta</fullName>
        <shortName evidence="8">F-ATPase subunit delta</shortName>
    </alternativeName>
</protein>
<evidence type="ECO:0000256" key="3">
    <source>
        <dbReference type="ARBA" id="ARBA00022781"/>
    </source>
</evidence>
<keyword evidence="6 8" id="KW-0139">CF(1)</keyword>
<organism evidence="9 10">
    <name type="scientific">Rhodobacter lacus</name>
    <dbReference type="NCBI Taxonomy" id="1641972"/>
    <lineage>
        <taxon>Bacteria</taxon>
        <taxon>Pseudomonadati</taxon>
        <taxon>Pseudomonadota</taxon>
        <taxon>Alphaproteobacteria</taxon>
        <taxon>Rhodobacterales</taxon>
        <taxon>Rhodobacter group</taxon>
        <taxon>Rhodobacter</taxon>
    </lineage>
</organism>
<comment type="function">
    <text evidence="8">F(1)F(0) ATP synthase produces ATP from ADP in the presence of a proton or sodium gradient. F-type ATPases consist of two structural domains, F(1) containing the extramembraneous catalytic core and F(0) containing the membrane proton channel, linked together by a central stalk and a peripheral stalk. During catalysis, ATP synthesis in the catalytic domain of F(1) is coupled via a rotary mechanism of the central stalk subunits to proton translocation.</text>
</comment>
<comment type="function">
    <text evidence="8">This protein is part of the stalk that links CF(0) to CF(1). It either transmits conformational changes from CF(0) to CF(1) or is implicated in proton conduction.</text>
</comment>
<dbReference type="PRINTS" id="PR00125">
    <property type="entry name" value="ATPASEDELTA"/>
</dbReference>
<comment type="subcellular location">
    <subcellularLocation>
        <location evidence="8">Cell membrane</location>
        <topology evidence="8">Peripheral membrane protein</topology>
    </subcellularLocation>
    <subcellularLocation>
        <location evidence="1">Membrane</location>
    </subcellularLocation>
</comment>
<dbReference type="NCBIfam" id="NF004406">
    <property type="entry name" value="PRK05758.3-2"/>
    <property type="match status" value="1"/>
</dbReference>
<dbReference type="Pfam" id="PF00213">
    <property type="entry name" value="OSCP"/>
    <property type="match status" value="1"/>
</dbReference>
<evidence type="ECO:0000256" key="7">
    <source>
        <dbReference type="ARBA" id="ARBA00023310"/>
    </source>
</evidence>
<evidence type="ECO:0000313" key="10">
    <source>
        <dbReference type="Proteomes" id="UP001597413"/>
    </source>
</evidence>
<dbReference type="EMBL" id="JBHUIX010000005">
    <property type="protein sequence ID" value="MFD2173601.1"/>
    <property type="molecule type" value="Genomic_DNA"/>
</dbReference>
<keyword evidence="4 8" id="KW-0406">Ion transport</keyword>
<name>A0ABW5A709_9RHOB</name>
<evidence type="ECO:0000256" key="6">
    <source>
        <dbReference type="ARBA" id="ARBA00023196"/>
    </source>
</evidence>
<evidence type="ECO:0000256" key="1">
    <source>
        <dbReference type="ARBA" id="ARBA00004370"/>
    </source>
</evidence>
<dbReference type="Gene3D" id="1.10.520.20">
    <property type="entry name" value="N-terminal domain of the delta subunit of the F1F0-ATP synthase"/>
    <property type="match status" value="1"/>
</dbReference>
<reference evidence="10" key="1">
    <citation type="journal article" date="2019" name="Int. J. Syst. Evol. Microbiol.">
        <title>The Global Catalogue of Microorganisms (GCM) 10K type strain sequencing project: providing services to taxonomists for standard genome sequencing and annotation.</title>
        <authorList>
            <consortium name="The Broad Institute Genomics Platform"/>
            <consortium name="The Broad Institute Genome Sequencing Center for Infectious Disease"/>
            <person name="Wu L."/>
            <person name="Ma J."/>
        </authorList>
    </citation>
    <scope>NUCLEOTIDE SEQUENCE [LARGE SCALE GENOMIC DNA]</scope>
    <source>
        <strain evidence="10">CCUG 55131</strain>
    </source>
</reference>
<dbReference type="SUPFAM" id="SSF47928">
    <property type="entry name" value="N-terminal domain of the delta subunit of the F1F0-ATP synthase"/>
    <property type="match status" value="1"/>
</dbReference>
<sequence length="188" mass="19210">MDVSEPASISAAIAGRYATAIFDLAKDAGGLDALSADVDALRAAVNGSPELRELIGSPIYSRADQEAAIAALATKMGLSAPLANGLKLMASKRRLFALPQLLKGLAEAIAEAKGEMTADVTSATALSDAQTEKLAAALAKKTGKTVKLNVAVDESLIGGMIVKLGSRMIDSTVKAKLASLQNAMKEVG</sequence>
<dbReference type="InterPro" id="IPR026015">
    <property type="entry name" value="ATP_synth_OSCP/delta_N_sf"/>
</dbReference>
<evidence type="ECO:0000256" key="8">
    <source>
        <dbReference type="HAMAP-Rule" id="MF_01416"/>
    </source>
</evidence>
<gene>
    <name evidence="8" type="primary">atpH</name>
    <name evidence="9" type="ORF">ACFSM0_05820</name>
</gene>
<dbReference type="NCBIfam" id="TIGR01145">
    <property type="entry name" value="ATP_synt_delta"/>
    <property type="match status" value="1"/>
</dbReference>
<keyword evidence="7 8" id="KW-0066">ATP synthesis</keyword>